<dbReference type="InterPro" id="IPR041472">
    <property type="entry name" value="BL00235/CARNS1_N"/>
</dbReference>
<evidence type="ECO:0000256" key="4">
    <source>
        <dbReference type="PROSITE-ProRule" id="PRU00409"/>
    </source>
</evidence>
<keyword evidence="1" id="KW-0436">Ligase</keyword>
<dbReference type="PANTHER" id="PTHR43585">
    <property type="entry name" value="FUMIPYRROLE BIOSYNTHESIS PROTEIN C"/>
    <property type="match status" value="1"/>
</dbReference>
<evidence type="ECO:0000256" key="1">
    <source>
        <dbReference type="ARBA" id="ARBA00022598"/>
    </source>
</evidence>
<dbReference type="EMBL" id="AXCZ01000022">
    <property type="protein sequence ID" value="KGM13848.1"/>
    <property type="molecule type" value="Genomic_DNA"/>
</dbReference>
<dbReference type="Pfam" id="PF18130">
    <property type="entry name" value="ATPgrasp_N"/>
    <property type="match status" value="1"/>
</dbReference>
<sequence>MSVILYLNLRRTHLEHGAALEAAHRLGFGVALVADAVPAGLPPGIVRTVHQVDTFDLAAVDAAVDAIAAEHDVAGVVTWSDRDVVTVSRIAARLGLPAAPVEAARVARNKYLMRQALADAPHTIPRYALVRTWDEAVTAAEAVGYSAVLKPTSASGSKGIFVLRGPQDLRPAFEDLMRLTAAGGDRVFEDNPNELVLEEYLTGTEHSVEGFVIDGEPVIVGVTDKDTTEPFKLELGHVFPSSLPPDRLTAVHDLTRTVVAAVGLDRCTFHLECKVDDQGRARLVEVAARIGGDLITSHLVGLATGTPFYENVLRVAVGHAPVLPQAQPRVAGLRKIMATQDGTFRGMDGLWEALAVPGVRHVVAERAPGATVRMPPADYMSCTLGAVLAVGDTAEEVRGTLDTAAGLLRPGLD</sequence>
<name>A0A0A0BZN4_9CELL</name>
<comment type="caution">
    <text evidence="6">The sequence shown here is derived from an EMBL/GenBank/DDBJ whole genome shotgun (WGS) entry which is preliminary data.</text>
</comment>
<feature type="domain" description="ATP-grasp" evidence="5">
    <location>
        <begin position="114"/>
        <end position="317"/>
    </location>
</feature>
<evidence type="ECO:0000313" key="6">
    <source>
        <dbReference type="EMBL" id="KGM13848.1"/>
    </source>
</evidence>
<evidence type="ECO:0000256" key="2">
    <source>
        <dbReference type="ARBA" id="ARBA00022741"/>
    </source>
</evidence>
<dbReference type="GO" id="GO:0005524">
    <property type="term" value="F:ATP binding"/>
    <property type="evidence" value="ECO:0007669"/>
    <property type="project" value="UniProtKB-UniRule"/>
</dbReference>
<dbReference type="OrthoDB" id="24041at2"/>
<dbReference type="AlphaFoldDB" id="A0A0A0BZN4"/>
<dbReference type="GO" id="GO:0016874">
    <property type="term" value="F:ligase activity"/>
    <property type="evidence" value="ECO:0007669"/>
    <property type="project" value="UniProtKB-KW"/>
</dbReference>
<dbReference type="Proteomes" id="UP000054314">
    <property type="component" value="Unassembled WGS sequence"/>
</dbReference>
<proteinExistence type="predicted"/>
<protein>
    <submittedName>
        <fullName evidence="6">Dehydrogenase</fullName>
    </submittedName>
</protein>
<dbReference type="Pfam" id="PF13535">
    <property type="entry name" value="ATP-grasp_4"/>
    <property type="match status" value="1"/>
</dbReference>
<dbReference type="PANTHER" id="PTHR43585:SF2">
    <property type="entry name" value="ATP-GRASP ENZYME FSQD"/>
    <property type="match status" value="1"/>
</dbReference>
<dbReference type="GO" id="GO:0046872">
    <property type="term" value="F:metal ion binding"/>
    <property type="evidence" value="ECO:0007669"/>
    <property type="project" value="InterPro"/>
</dbReference>
<evidence type="ECO:0000259" key="5">
    <source>
        <dbReference type="PROSITE" id="PS50975"/>
    </source>
</evidence>
<evidence type="ECO:0000313" key="7">
    <source>
        <dbReference type="Proteomes" id="UP000054314"/>
    </source>
</evidence>
<dbReference type="InterPro" id="IPR040570">
    <property type="entry name" value="LAL_C2"/>
</dbReference>
<reference evidence="6 7" key="1">
    <citation type="submission" date="2013-08" db="EMBL/GenBank/DDBJ databases">
        <title>Genome sequencing of Cellulomonas bogoriensis 69B4.</title>
        <authorList>
            <person name="Chen F."/>
            <person name="Li Y."/>
            <person name="Wang G."/>
        </authorList>
    </citation>
    <scope>NUCLEOTIDE SEQUENCE [LARGE SCALE GENOMIC DNA]</scope>
    <source>
        <strain evidence="6 7">69B4</strain>
    </source>
</reference>
<dbReference type="SUPFAM" id="SSF56059">
    <property type="entry name" value="Glutathione synthetase ATP-binding domain-like"/>
    <property type="match status" value="1"/>
</dbReference>
<keyword evidence="7" id="KW-1185">Reference proteome</keyword>
<dbReference type="InterPro" id="IPR011761">
    <property type="entry name" value="ATP-grasp"/>
</dbReference>
<gene>
    <name evidence="6" type="ORF">N869_09135</name>
</gene>
<dbReference type="PROSITE" id="PS50975">
    <property type="entry name" value="ATP_GRASP"/>
    <property type="match status" value="1"/>
</dbReference>
<keyword evidence="2 4" id="KW-0547">Nucleotide-binding</keyword>
<evidence type="ECO:0000256" key="3">
    <source>
        <dbReference type="ARBA" id="ARBA00022840"/>
    </source>
</evidence>
<dbReference type="RefSeq" id="WP_035058159.1">
    <property type="nucleotide sequence ID" value="NZ_AXCZ01000022.1"/>
</dbReference>
<accession>A0A0A0BZN4</accession>
<dbReference type="Gene3D" id="3.40.50.20">
    <property type="match status" value="1"/>
</dbReference>
<dbReference type="InterPro" id="IPR052032">
    <property type="entry name" value="ATP-dep_AA_Ligase"/>
</dbReference>
<dbReference type="Gene3D" id="3.30.470.20">
    <property type="entry name" value="ATP-grasp fold, B domain"/>
    <property type="match status" value="1"/>
</dbReference>
<dbReference type="Pfam" id="PF18603">
    <property type="entry name" value="LAL_C2"/>
    <property type="match status" value="1"/>
</dbReference>
<keyword evidence="3 4" id="KW-0067">ATP-binding</keyword>
<organism evidence="6 7">
    <name type="scientific">Cellulomonas bogoriensis 69B4 = DSM 16987</name>
    <dbReference type="NCBI Taxonomy" id="1386082"/>
    <lineage>
        <taxon>Bacteria</taxon>
        <taxon>Bacillati</taxon>
        <taxon>Actinomycetota</taxon>
        <taxon>Actinomycetes</taxon>
        <taxon>Micrococcales</taxon>
        <taxon>Cellulomonadaceae</taxon>
        <taxon>Cellulomonas</taxon>
    </lineage>
</organism>